<sequence length="92" mass="10671">MNLVESIIEKFNAIAPRPAKRYRLQSDSPLLLTARHFPYLAPSTFSMKNALRNYVVGSGKKIRLEYCYQCTECDIGLCVQLYLRMHHMVAKF</sequence>
<dbReference type="Proteomes" id="UP000887013">
    <property type="component" value="Unassembled WGS sequence"/>
</dbReference>
<evidence type="ECO:0000313" key="2">
    <source>
        <dbReference type="Proteomes" id="UP000887013"/>
    </source>
</evidence>
<evidence type="ECO:0000313" key="1">
    <source>
        <dbReference type="EMBL" id="GFT25949.1"/>
    </source>
</evidence>
<proteinExistence type="predicted"/>
<keyword evidence="2" id="KW-1185">Reference proteome</keyword>
<reference evidence="1" key="1">
    <citation type="submission" date="2020-08" db="EMBL/GenBank/DDBJ databases">
        <title>Multicomponent nature underlies the extraordinary mechanical properties of spider dragline silk.</title>
        <authorList>
            <person name="Kono N."/>
            <person name="Nakamura H."/>
            <person name="Mori M."/>
            <person name="Yoshida Y."/>
            <person name="Ohtoshi R."/>
            <person name="Malay A.D."/>
            <person name="Moran D.A.P."/>
            <person name="Tomita M."/>
            <person name="Numata K."/>
            <person name="Arakawa K."/>
        </authorList>
    </citation>
    <scope>NUCLEOTIDE SEQUENCE</scope>
</reference>
<comment type="caution">
    <text evidence="1">The sequence shown here is derived from an EMBL/GenBank/DDBJ whole genome shotgun (WGS) entry which is preliminary data.</text>
</comment>
<dbReference type="EMBL" id="BMAW01011866">
    <property type="protein sequence ID" value="GFT25949.1"/>
    <property type="molecule type" value="Genomic_DNA"/>
</dbReference>
<dbReference type="AlphaFoldDB" id="A0A8X6NPM9"/>
<name>A0A8X6NPM9_NEPPI</name>
<organism evidence="1 2">
    <name type="scientific">Nephila pilipes</name>
    <name type="common">Giant wood spider</name>
    <name type="synonym">Nephila maculata</name>
    <dbReference type="NCBI Taxonomy" id="299642"/>
    <lineage>
        <taxon>Eukaryota</taxon>
        <taxon>Metazoa</taxon>
        <taxon>Ecdysozoa</taxon>
        <taxon>Arthropoda</taxon>
        <taxon>Chelicerata</taxon>
        <taxon>Arachnida</taxon>
        <taxon>Araneae</taxon>
        <taxon>Araneomorphae</taxon>
        <taxon>Entelegynae</taxon>
        <taxon>Araneoidea</taxon>
        <taxon>Nephilidae</taxon>
        <taxon>Nephila</taxon>
    </lineage>
</organism>
<accession>A0A8X6NPM9</accession>
<protein>
    <submittedName>
        <fullName evidence="1">Uncharacterized protein</fullName>
    </submittedName>
</protein>
<gene>
    <name evidence="1" type="ORF">NPIL_503541</name>
</gene>